<dbReference type="InterPro" id="IPR054738">
    <property type="entry name" value="Siphovirus-type_tail_C"/>
</dbReference>
<comment type="caution">
    <text evidence="2">The sequence shown here is derived from an EMBL/GenBank/DDBJ whole genome shotgun (WGS) entry which is preliminary data.</text>
</comment>
<dbReference type="Proteomes" id="UP000070366">
    <property type="component" value="Unassembled WGS sequence"/>
</dbReference>
<dbReference type="EMBL" id="LSZW01000012">
    <property type="protein sequence ID" value="KXK66992.1"/>
    <property type="molecule type" value="Genomic_DNA"/>
</dbReference>
<accession>A0A136Q8K5</accession>
<keyword evidence="3" id="KW-1185">Reference proteome</keyword>
<protein>
    <recommendedName>
        <fullName evidence="1">Siphovirus-type tail component C-terminal domain-containing protein</fullName>
    </recommendedName>
</protein>
<dbReference type="STRING" id="626937.HMPREF3293_00145"/>
<gene>
    <name evidence="2" type="ORF">HMPREF3293_00145</name>
</gene>
<sequence>MIGLELTAHDPFFEDLIETRVRMADFVGGLKFPHRMPMRFGKRGDSVTINNSGDAPAPIRCEFRGAATNPALKNDTTGEALKVVATIAAGDTLVIDTAYGKKNVTIERGDGTIEDATNSVDDEQSSFFSLALGSNRLSFSADTGAPVVYVNYKRLYGNG</sequence>
<dbReference type="Pfam" id="PF22768">
    <property type="entry name" value="SPP1_Dit"/>
    <property type="match status" value="1"/>
</dbReference>
<evidence type="ECO:0000313" key="3">
    <source>
        <dbReference type="Proteomes" id="UP000070366"/>
    </source>
</evidence>
<reference evidence="2 3" key="1">
    <citation type="submission" date="2016-02" db="EMBL/GenBank/DDBJ databases">
        <authorList>
            <person name="Wen L."/>
            <person name="He K."/>
            <person name="Yang H."/>
        </authorList>
    </citation>
    <scope>NUCLEOTIDE SEQUENCE [LARGE SCALE GENOMIC DNA]</scope>
    <source>
        <strain evidence="2 3">DSM 22607</strain>
    </source>
</reference>
<feature type="domain" description="Siphovirus-type tail component C-terminal" evidence="1">
    <location>
        <begin position="54"/>
        <end position="154"/>
    </location>
</feature>
<name>A0A136Q8K5_9FIRM</name>
<evidence type="ECO:0000313" key="2">
    <source>
        <dbReference type="EMBL" id="KXK66992.1"/>
    </source>
</evidence>
<proteinExistence type="predicted"/>
<dbReference type="Gene3D" id="2.60.120.860">
    <property type="match status" value="1"/>
</dbReference>
<dbReference type="AlphaFoldDB" id="A0A136Q8K5"/>
<evidence type="ECO:0000259" key="1">
    <source>
        <dbReference type="Pfam" id="PF22768"/>
    </source>
</evidence>
<organism evidence="2 3">
    <name type="scientific">Christensenella minuta</name>
    <dbReference type="NCBI Taxonomy" id="626937"/>
    <lineage>
        <taxon>Bacteria</taxon>
        <taxon>Bacillati</taxon>
        <taxon>Bacillota</taxon>
        <taxon>Clostridia</taxon>
        <taxon>Christensenellales</taxon>
        <taxon>Christensenellaceae</taxon>
        <taxon>Christensenella</taxon>
    </lineage>
</organism>